<dbReference type="AlphaFoldDB" id="A0A8X6YDP0"/>
<organism evidence="2 3">
    <name type="scientific">Trichonephila inaurata madagascariensis</name>
    <dbReference type="NCBI Taxonomy" id="2747483"/>
    <lineage>
        <taxon>Eukaryota</taxon>
        <taxon>Metazoa</taxon>
        <taxon>Ecdysozoa</taxon>
        <taxon>Arthropoda</taxon>
        <taxon>Chelicerata</taxon>
        <taxon>Arachnida</taxon>
        <taxon>Araneae</taxon>
        <taxon>Araneomorphae</taxon>
        <taxon>Entelegynae</taxon>
        <taxon>Araneoidea</taxon>
        <taxon>Nephilidae</taxon>
        <taxon>Trichonephila</taxon>
        <taxon>Trichonephila inaurata</taxon>
    </lineage>
</organism>
<feature type="region of interest" description="Disordered" evidence="1">
    <location>
        <begin position="1"/>
        <end position="32"/>
    </location>
</feature>
<name>A0A8X6YDP0_9ARAC</name>
<sequence>MASLVRGASTAQHGRDKRQRRKRVEEEESMREREKNILKIHMCVSTRKLKTQRILSYTTQNELCMIRKGSQNAMFLLQNSKEKEVNHIHRSVVERIL</sequence>
<comment type="caution">
    <text evidence="2">The sequence shown here is derived from an EMBL/GenBank/DDBJ whole genome shotgun (WGS) entry which is preliminary data.</text>
</comment>
<accession>A0A8X6YDP0</accession>
<proteinExistence type="predicted"/>
<evidence type="ECO:0000313" key="2">
    <source>
        <dbReference type="EMBL" id="GFY68940.1"/>
    </source>
</evidence>
<keyword evidence="3" id="KW-1185">Reference proteome</keyword>
<dbReference type="EMBL" id="BMAV01017356">
    <property type="protein sequence ID" value="GFY68940.1"/>
    <property type="molecule type" value="Genomic_DNA"/>
</dbReference>
<evidence type="ECO:0000313" key="3">
    <source>
        <dbReference type="Proteomes" id="UP000886998"/>
    </source>
</evidence>
<evidence type="ECO:0000256" key="1">
    <source>
        <dbReference type="SAM" id="MobiDB-lite"/>
    </source>
</evidence>
<reference evidence="2" key="1">
    <citation type="submission" date="2020-08" db="EMBL/GenBank/DDBJ databases">
        <title>Multicomponent nature underlies the extraordinary mechanical properties of spider dragline silk.</title>
        <authorList>
            <person name="Kono N."/>
            <person name="Nakamura H."/>
            <person name="Mori M."/>
            <person name="Yoshida Y."/>
            <person name="Ohtoshi R."/>
            <person name="Malay A.D."/>
            <person name="Moran D.A.P."/>
            <person name="Tomita M."/>
            <person name="Numata K."/>
            <person name="Arakawa K."/>
        </authorList>
    </citation>
    <scope>NUCLEOTIDE SEQUENCE</scope>
</reference>
<dbReference type="Proteomes" id="UP000886998">
    <property type="component" value="Unassembled WGS sequence"/>
</dbReference>
<gene>
    <name evidence="2" type="ORF">TNIN_474051</name>
</gene>
<protein>
    <submittedName>
        <fullName evidence="2">Uncharacterized protein</fullName>
    </submittedName>
</protein>